<dbReference type="AlphaFoldDB" id="A0A0G4GRE0"/>
<feature type="compositionally biased region" description="Pro residues" evidence="1">
    <location>
        <begin position="70"/>
        <end position="79"/>
    </location>
</feature>
<evidence type="ECO:0000256" key="1">
    <source>
        <dbReference type="SAM" id="MobiDB-lite"/>
    </source>
</evidence>
<feature type="compositionally biased region" description="Polar residues" evidence="1">
    <location>
        <begin position="57"/>
        <end position="67"/>
    </location>
</feature>
<reference evidence="2 3" key="1">
    <citation type="submission" date="2014-11" db="EMBL/GenBank/DDBJ databases">
        <authorList>
            <person name="Zhu J."/>
            <person name="Qi W."/>
            <person name="Song R."/>
        </authorList>
    </citation>
    <scope>NUCLEOTIDE SEQUENCE [LARGE SCALE GENOMIC DNA]</scope>
</reference>
<name>A0A0G4GRE0_VITBC</name>
<evidence type="ECO:0000313" key="2">
    <source>
        <dbReference type="EMBL" id="CEM33084.1"/>
    </source>
</evidence>
<evidence type="ECO:0000313" key="3">
    <source>
        <dbReference type="Proteomes" id="UP000041254"/>
    </source>
</evidence>
<dbReference type="EMBL" id="CDMY01000770">
    <property type="protein sequence ID" value="CEM33084.1"/>
    <property type="molecule type" value="Genomic_DNA"/>
</dbReference>
<dbReference type="InParanoid" id="A0A0G4GRE0"/>
<accession>A0A0G4GRE0</accession>
<dbReference type="VEuPathDB" id="CryptoDB:Vbra_18465"/>
<gene>
    <name evidence="2" type="ORF">Vbra_18465</name>
</gene>
<dbReference type="Proteomes" id="UP000041254">
    <property type="component" value="Unassembled WGS sequence"/>
</dbReference>
<proteinExistence type="predicted"/>
<organism evidence="2 3">
    <name type="scientific">Vitrella brassicaformis (strain CCMP3155)</name>
    <dbReference type="NCBI Taxonomy" id="1169540"/>
    <lineage>
        <taxon>Eukaryota</taxon>
        <taxon>Sar</taxon>
        <taxon>Alveolata</taxon>
        <taxon>Colpodellida</taxon>
        <taxon>Vitrellaceae</taxon>
        <taxon>Vitrella</taxon>
    </lineage>
</organism>
<keyword evidence="3" id="KW-1185">Reference proteome</keyword>
<protein>
    <submittedName>
        <fullName evidence="2">Uncharacterized protein</fullName>
    </submittedName>
</protein>
<dbReference type="PhylomeDB" id="A0A0G4GRE0"/>
<feature type="region of interest" description="Disordered" evidence="1">
    <location>
        <begin position="57"/>
        <end position="79"/>
    </location>
</feature>
<sequence>MLHTAAAGVSEQSCVAHRRGHHSEVLVAIDWRRVIHSPRLAPPASLLSQCLSQISHSPMASSSHQMRPTTPQPPAAPPAVPSLRDLAITKAADMAMSPDPARRNKLRAQIDDSNRAIVDEMLTLVKQRIEVVIRRLELEDVLVFDVFQCASRRAKRRALRNGLKVLHVLEQGSGGEWRAMGRFIRLAAIHRLTPNATLPLRLSANALPSPTAFHQLPLIMALYKTIGHSLTHQGTNLALQQGIDGAYRIGNESFRVVPLGELPDDHDYRSCYKRSDPVIRSDHLLFPFFSSFLLRTLLERWCREEGGYDRRVLCEAISHNNDRYLRLLTEPMTEQQGGIAVDYRLDDGNLHHANPAYRRDVIVSGFRPNETVAAHLWVSGRNISLLTTERPENGNLFQPLADRFPESMPRWRAVLSHFELADGVINSGMALR</sequence>